<dbReference type="Gene3D" id="2.60.40.1180">
    <property type="entry name" value="Golgi alpha-mannosidase II"/>
    <property type="match status" value="1"/>
</dbReference>
<dbReference type="CDD" id="cd11341">
    <property type="entry name" value="AmyAc_Pullulanase_LD-like"/>
    <property type="match status" value="1"/>
</dbReference>
<feature type="domain" description="Pullulanase carbohydrate-binding module 41" evidence="6">
    <location>
        <begin position="42"/>
        <end position="152"/>
    </location>
</feature>
<dbReference type="InterPro" id="IPR013784">
    <property type="entry name" value="Carb-bd-like_fold"/>
</dbReference>
<comment type="similarity">
    <text evidence="1">Belongs to the glycosyl hydrolase 13 family.</text>
</comment>
<dbReference type="Pfam" id="PF11852">
    <property type="entry name" value="Pullul_strch_C"/>
    <property type="match status" value="1"/>
</dbReference>
<dbReference type="InterPro" id="IPR005323">
    <property type="entry name" value="CBM41_pullulanase"/>
</dbReference>
<dbReference type="InterPro" id="IPR013783">
    <property type="entry name" value="Ig-like_fold"/>
</dbReference>
<evidence type="ECO:0000313" key="10">
    <source>
        <dbReference type="EMBL" id="OCH23378.1"/>
    </source>
</evidence>
<evidence type="ECO:0000256" key="2">
    <source>
        <dbReference type="ARBA" id="ARBA00022729"/>
    </source>
</evidence>
<dbReference type="PANTHER" id="PTHR43002">
    <property type="entry name" value="GLYCOGEN DEBRANCHING ENZYME"/>
    <property type="match status" value="1"/>
</dbReference>
<comment type="caution">
    <text evidence="10">The sequence shown here is derived from an EMBL/GenBank/DDBJ whole genome shotgun (WGS) entry which is preliminary data.</text>
</comment>
<evidence type="ECO:0000259" key="8">
    <source>
        <dbReference type="Pfam" id="PF17967"/>
    </source>
</evidence>
<evidence type="ECO:0000256" key="3">
    <source>
        <dbReference type="ARBA" id="ARBA00022801"/>
    </source>
</evidence>
<feature type="domain" description="Alpha-1,6-glucosidases pullulanase-type C-terminal" evidence="7">
    <location>
        <begin position="1022"/>
        <end position="1192"/>
    </location>
</feature>
<evidence type="ECO:0000313" key="11">
    <source>
        <dbReference type="Proteomes" id="UP000093523"/>
    </source>
</evidence>
<protein>
    <submittedName>
        <fullName evidence="10">Type II secretion protein</fullName>
    </submittedName>
</protein>
<dbReference type="AlphaFoldDB" id="A0A1B9P4G7"/>
<keyword evidence="4" id="KW-0326">Glycosidase</keyword>
<keyword evidence="2" id="KW-0732">Signal</keyword>
<proteinExistence type="inferred from homology"/>
<dbReference type="InterPro" id="IPR011839">
    <property type="entry name" value="Pullul_strch"/>
</dbReference>
<dbReference type="InterPro" id="IPR041111">
    <property type="entry name" value="Pullulanase_Ins"/>
</dbReference>
<dbReference type="STRING" id="688.A6E04_03465"/>
<dbReference type="Gene3D" id="2.60.40.1130">
    <property type="entry name" value="Rab geranylgeranyltransferase alpha-subunit, insert domain"/>
    <property type="match status" value="1"/>
</dbReference>
<feature type="domain" description="Pullulanase Ins" evidence="9">
    <location>
        <begin position="595"/>
        <end position="669"/>
    </location>
</feature>
<dbReference type="Pfam" id="PF18494">
    <property type="entry name" value="Pullulanase_Ins"/>
    <property type="match status" value="1"/>
</dbReference>
<evidence type="ECO:0000259" key="9">
    <source>
        <dbReference type="Pfam" id="PF18494"/>
    </source>
</evidence>
<dbReference type="Gene3D" id="2.60.40.10">
    <property type="entry name" value="Immunoglobulins"/>
    <property type="match status" value="1"/>
</dbReference>
<name>A0A1B9P4G7_ALILO</name>
<feature type="domain" description="Glycoside hydrolase family 13 N-terminal" evidence="5">
    <location>
        <begin position="411"/>
        <end position="497"/>
    </location>
</feature>
<dbReference type="Pfam" id="PF03714">
    <property type="entry name" value="PUD"/>
    <property type="match status" value="2"/>
</dbReference>
<dbReference type="EMBL" id="MAJU01000004">
    <property type="protein sequence ID" value="OCH23378.1"/>
    <property type="molecule type" value="Genomic_DNA"/>
</dbReference>
<gene>
    <name evidence="10" type="ORF">A6E04_03465</name>
</gene>
<dbReference type="GO" id="GO:0005975">
    <property type="term" value="P:carbohydrate metabolic process"/>
    <property type="evidence" value="ECO:0007669"/>
    <property type="project" value="InterPro"/>
</dbReference>
<dbReference type="CDD" id="cd02860">
    <property type="entry name" value="E_set_Pullulanase"/>
    <property type="match status" value="1"/>
</dbReference>
<dbReference type="NCBIfam" id="TIGR02103">
    <property type="entry name" value="pullul_strch"/>
    <property type="match status" value="1"/>
</dbReference>
<accession>A0A1B9P4G7</accession>
<dbReference type="Gene3D" id="2.60.40.1110">
    <property type="match status" value="2"/>
</dbReference>
<evidence type="ECO:0000256" key="4">
    <source>
        <dbReference type="ARBA" id="ARBA00023295"/>
    </source>
</evidence>
<evidence type="ECO:0000259" key="6">
    <source>
        <dbReference type="Pfam" id="PF03714"/>
    </source>
</evidence>
<dbReference type="SUPFAM" id="SSF81296">
    <property type="entry name" value="E set domains"/>
    <property type="match status" value="2"/>
</dbReference>
<dbReference type="InterPro" id="IPR014756">
    <property type="entry name" value="Ig_E-set"/>
</dbReference>
<keyword evidence="3" id="KW-0378">Hydrolase</keyword>
<dbReference type="PROSITE" id="PS51257">
    <property type="entry name" value="PROKAR_LIPOPROTEIN"/>
    <property type="match status" value="1"/>
</dbReference>
<dbReference type="GO" id="GO:0030246">
    <property type="term" value="F:carbohydrate binding"/>
    <property type="evidence" value="ECO:0007669"/>
    <property type="project" value="InterPro"/>
</dbReference>
<dbReference type="InterPro" id="IPR013780">
    <property type="entry name" value="Glyco_hydro_b"/>
</dbReference>
<dbReference type="CDD" id="cd10315">
    <property type="entry name" value="CBM41_pullulanase"/>
    <property type="match status" value="2"/>
</dbReference>
<dbReference type="InterPro" id="IPR024561">
    <property type="entry name" value="Pullul_strch_C"/>
</dbReference>
<dbReference type="Pfam" id="PF17967">
    <property type="entry name" value="Pullulanase_N2"/>
    <property type="match status" value="1"/>
</dbReference>
<dbReference type="GO" id="GO:0051060">
    <property type="term" value="F:pullulanase activity"/>
    <property type="evidence" value="ECO:0007669"/>
    <property type="project" value="InterPro"/>
</dbReference>
<evidence type="ECO:0000259" key="5">
    <source>
        <dbReference type="Pfam" id="PF02922"/>
    </source>
</evidence>
<sequence length="1195" mass="132314">MNTIFKHSYLAKSILTIITSSLLFGCNSPSEETELPVEQNNTIKVYFKSISDHYDNASLYVWNDENCGAYVNKTPNANDWNTGLKPDGKDSKFGVYWSLNVDKTHASQCVNFIPRIGENNDKPLDDFNGRVDLSQTNAEGEVFTQEGVAAVYPELIPTGEIPVNHARVYMNTPDGDTNAFRLHVWNEGSCTNLNGINSAWPGIESSGVSDTYGVYWDIPINGTDNCLNIIPNTRQDGDYQTANLKIEFDKTTAIGNAAFIFKGTDKVYYDPMANKPVNSIELLGASAIFANDNTLLINSKEATKIELYYAKNAGMSFDSRTRKVLGSDGVINSSTLSQSEEWKGAEKKPHLASDFIAFDIDFSQSTLSLKEALKGQLLLVASDDNGAIKATEVQIASALDSLYASQATSEKFGAIINLNNSTTFRLWAPTSQSVSLVSYDNNKQENKKIPMVFNQTTGSWVAEETELTHGDFYKYEVTVYHPATDKIETYQVTDPYSLSLSTNSELSQVIDLNNAEVVPTGWNKLTSPHAQNNPAEFILYEAHIRDFSALDQSTPTSNRGKYSAFSQADSAPVKHLKSLSDSGVSHLHLLPTFDIATINEDTTQVANIDESFVKLCGLKPTIKNDNDFGSYCNTNDSIASVFTAMLVKDSPENAVIQRLNSYVRDVDGFNWGYDPYHYTVPEGSYSSNPDGMTRIKEFREMVMAIKNDIGMNVVMDIVYNHTNEAGVSNKSVLDRIVPWYYQRLNEVTGSVENSTCCSNTAPENAMMGKLISDSLVVWAQDYKIDAFRWDLMGHHPKTQIMDTLSAVQKVDPNTYFYGEGWNFGEVENDRQFTQATQSNMYGTGIGTFSDRLRDSVRGGGPFDSEMGLRENQGFGNGAFVLPNEQDKTSKETALHLADLTRLGMAGNLSDFLFIDSKNNSIKGSELDYNGQPAGYAKDAWEIQNYVSKHDNQTLWDNNQYKIGYSVSAEIRTRMQAVSLATAMLGQGIPFTHMGSELLRSKSMQRDSYDSGDWYNRVDFTAQNNNWDVGLPREDKDGSNWTVIQDVIDNSAENTVPTAENIEAMKAFYEEFASLRASSGLLTLGHGNEIIKRVKFHNTGNSQTVGVIVMSIDNSGSNYDITIDQQRDGLLIVVNAAPTAIREFANVDATGYTLHSIQATKGNKSISQNKLAVSSITNNKINTPAWSVAVFEKPHN</sequence>
<evidence type="ECO:0000259" key="7">
    <source>
        <dbReference type="Pfam" id="PF11852"/>
    </source>
</evidence>
<feature type="domain" description="Pullulanase carbohydrate-binding module 41" evidence="6">
    <location>
        <begin position="165"/>
        <end position="269"/>
    </location>
</feature>
<feature type="domain" description="Pullulanase N2" evidence="8">
    <location>
        <begin position="285"/>
        <end position="400"/>
    </location>
</feature>
<dbReference type="Proteomes" id="UP000093523">
    <property type="component" value="Unassembled WGS sequence"/>
</dbReference>
<dbReference type="InterPro" id="IPR017853">
    <property type="entry name" value="GH"/>
</dbReference>
<dbReference type="InterPro" id="IPR040671">
    <property type="entry name" value="Pullulanase_N2"/>
</dbReference>
<dbReference type="Gene3D" id="3.20.20.80">
    <property type="entry name" value="Glycosidases"/>
    <property type="match status" value="1"/>
</dbReference>
<organism evidence="10 11">
    <name type="scientific">Aliivibrio logei</name>
    <name type="common">Vibrio logei</name>
    <dbReference type="NCBI Taxonomy" id="688"/>
    <lineage>
        <taxon>Bacteria</taxon>
        <taxon>Pseudomonadati</taxon>
        <taxon>Pseudomonadota</taxon>
        <taxon>Gammaproteobacteria</taxon>
        <taxon>Vibrionales</taxon>
        <taxon>Vibrionaceae</taxon>
        <taxon>Aliivibrio</taxon>
    </lineage>
</organism>
<dbReference type="SUPFAM" id="SSF49452">
    <property type="entry name" value="Starch-binding domain-like"/>
    <property type="match status" value="2"/>
</dbReference>
<dbReference type="InterPro" id="IPR004193">
    <property type="entry name" value="Glyco_hydro_13_N"/>
</dbReference>
<evidence type="ECO:0000256" key="1">
    <source>
        <dbReference type="ARBA" id="ARBA00008061"/>
    </source>
</evidence>
<dbReference type="SUPFAM" id="SSF51445">
    <property type="entry name" value="(Trans)glycosidases"/>
    <property type="match status" value="1"/>
</dbReference>
<reference evidence="10 11" key="1">
    <citation type="submission" date="2016-06" db="EMBL/GenBank/DDBJ databases">
        <authorList>
            <person name="Kjaerup R.B."/>
            <person name="Dalgaard T.S."/>
            <person name="Juul-Madsen H.R."/>
        </authorList>
    </citation>
    <scope>NUCLEOTIDE SEQUENCE [LARGE SCALE GENOMIC DNA]</scope>
    <source>
        <strain evidence="10 11">1S159</strain>
    </source>
</reference>
<dbReference type="SUPFAM" id="SSF51011">
    <property type="entry name" value="Glycosyl hydrolase domain"/>
    <property type="match status" value="1"/>
</dbReference>
<dbReference type="Pfam" id="PF02922">
    <property type="entry name" value="CBM_48"/>
    <property type="match status" value="1"/>
</dbReference>